<dbReference type="InterPro" id="IPR006680">
    <property type="entry name" value="Amidohydro-rel"/>
</dbReference>
<dbReference type="PANTHER" id="PTHR43135:SF3">
    <property type="entry name" value="ALPHA-D-RIBOSE 1-METHYLPHOSPHONATE 5-TRIPHOSPHATE DIPHOSPHATASE"/>
    <property type="match status" value="1"/>
</dbReference>
<dbReference type="SUPFAM" id="SSF51338">
    <property type="entry name" value="Composite domain of metallo-dependent hydrolases"/>
    <property type="match status" value="1"/>
</dbReference>
<organism evidence="2 3">
    <name type="scientific">Luedemannella helvata</name>
    <dbReference type="NCBI Taxonomy" id="349315"/>
    <lineage>
        <taxon>Bacteria</taxon>
        <taxon>Bacillati</taxon>
        <taxon>Actinomycetota</taxon>
        <taxon>Actinomycetes</taxon>
        <taxon>Micromonosporales</taxon>
        <taxon>Micromonosporaceae</taxon>
        <taxon>Luedemannella</taxon>
    </lineage>
</organism>
<dbReference type="Gene3D" id="2.30.40.10">
    <property type="entry name" value="Urease, subunit C, domain 1"/>
    <property type="match status" value="1"/>
</dbReference>
<feature type="domain" description="Amidohydrolase-related" evidence="1">
    <location>
        <begin position="53"/>
        <end position="384"/>
    </location>
</feature>
<evidence type="ECO:0000313" key="3">
    <source>
        <dbReference type="Proteomes" id="UP001500655"/>
    </source>
</evidence>
<dbReference type="PANTHER" id="PTHR43135">
    <property type="entry name" value="ALPHA-D-RIBOSE 1-METHYLPHOSPHONATE 5-TRIPHOSPHATE DIPHOSPHATASE"/>
    <property type="match status" value="1"/>
</dbReference>
<dbReference type="SUPFAM" id="SSF51556">
    <property type="entry name" value="Metallo-dependent hydrolases"/>
    <property type="match status" value="1"/>
</dbReference>
<reference evidence="3" key="1">
    <citation type="journal article" date="2019" name="Int. J. Syst. Evol. Microbiol.">
        <title>The Global Catalogue of Microorganisms (GCM) 10K type strain sequencing project: providing services to taxonomists for standard genome sequencing and annotation.</title>
        <authorList>
            <consortium name="The Broad Institute Genomics Platform"/>
            <consortium name="The Broad Institute Genome Sequencing Center for Infectious Disease"/>
            <person name="Wu L."/>
            <person name="Ma J."/>
        </authorList>
    </citation>
    <scope>NUCLEOTIDE SEQUENCE [LARGE SCALE GENOMIC DNA]</scope>
    <source>
        <strain evidence="3">JCM 13249</strain>
    </source>
</reference>
<evidence type="ECO:0000259" key="1">
    <source>
        <dbReference type="Pfam" id="PF01979"/>
    </source>
</evidence>
<dbReference type="InterPro" id="IPR051781">
    <property type="entry name" value="Metallo-dep_Hydrolase"/>
</dbReference>
<dbReference type="InterPro" id="IPR011059">
    <property type="entry name" value="Metal-dep_hydrolase_composite"/>
</dbReference>
<protein>
    <submittedName>
        <fullName evidence="2">Amidohydrolase family protein</fullName>
    </submittedName>
</protein>
<sequence>MTRTVIHGGAVFDGIARGSRPATVVLEDGLIADVLDDGSVPAADVTIDASGGTVLPGLTNAHVHLSFMYMTGDVSKVLTRGDADLYAHAFRVSKVLLAQGITLARDMAGPRGIHLAVRDIINDGRLLGPTVIACGSPLVASGRHAWSVCMEADGPDEMIAAVRQQFKEGADFIKLMASDDPVVAPDGTHTLPGFSAEEVAAAYAEVRRHGALACCHVMGEEAIRTVLDNGADIIDHGHYLTDELARRMAADGVYLTPTISSYDVQTTHPRFDRGQVWADRHTPLIPPHKSAVRAAIDAGVKMLVGTDTVGCFAEEVALLREAGMDPHDSLLACTRWPAEAFRMADRHGTIAPGLRADIAIVDGDPLADPYALEQVRQVIKGGEIYESAQLVADERRLSKNIWELALSPKSADAG</sequence>
<name>A0ABP4W1X6_9ACTN</name>
<dbReference type="Pfam" id="PF01979">
    <property type="entry name" value="Amidohydro_1"/>
    <property type="match status" value="1"/>
</dbReference>
<dbReference type="RefSeq" id="WP_344078352.1">
    <property type="nucleotide sequence ID" value="NZ_BAAALS010000005.1"/>
</dbReference>
<dbReference type="Proteomes" id="UP001500655">
    <property type="component" value="Unassembled WGS sequence"/>
</dbReference>
<dbReference type="EMBL" id="BAAALS010000005">
    <property type="protein sequence ID" value="GAA1745287.1"/>
    <property type="molecule type" value="Genomic_DNA"/>
</dbReference>
<accession>A0ABP4W1X6</accession>
<keyword evidence="3" id="KW-1185">Reference proteome</keyword>
<proteinExistence type="predicted"/>
<gene>
    <name evidence="2" type="ORF">GCM10009681_15280</name>
</gene>
<dbReference type="Gene3D" id="3.20.20.140">
    <property type="entry name" value="Metal-dependent hydrolases"/>
    <property type="match status" value="1"/>
</dbReference>
<comment type="caution">
    <text evidence="2">The sequence shown here is derived from an EMBL/GenBank/DDBJ whole genome shotgun (WGS) entry which is preliminary data.</text>
</comment>
<dbReference type="InterPro" id="IPR032466">
    <property type="entry name" value="Metal_Hydrolase"/>
</dbReference>
<evidence type="ECO:0000313" key="2">
    <source>
        <dbReference type="EMBL" id="GAA1745287.1"/>
    </source>
</evidence>